<dbReference type="Gene3D" id="2.60.120.260">
    <property type="entry name" value="Galactose-binding domain-like"/>
    <property type="match status" value="1"/>
</dbReference>
<dbReference type="EMBL" id="JAVDVI010000002">
    <property type="protein sequence ID" value="MDR6966762.1"/>
    <property type="molecule type" value="Genomic_DNA"/>
</dbReference>
<evidence type="ECO:0000313" key="7">
    <source>
        <dbReference type="EMBL" id="MDR6966762.1"/>
    </source>
</evidence>
<evidence type="ECO:0000256" key="4">
    <source>
        <dbReference type="ARBA" id="ARBA00023069"/>
    </source>
</evidence>
<gene>
    <name evidence="7" type="ORF">J2X31_000760</name>
</gene>
<organism evidence="7 8">
    <name type="scientific">Flavobacterium arsenatis</name>
    <dbReference type="NCBI Taxonomy" id="1484332"/>
    <lineage>
        <taxon>Bacteria</taxon>
        <taxon>Pseudomonadati</taxon>
        <taxon>Bacteroidota</taxon>
        <taxon>Flavobacteriia</taxon>
        <taxon>Flavobacteriales</taxon>
        <taxon>Flavobacteriaceae</taxon>
        <taxon>Flavobacterium</taxon>
    </lineage>
</organism>
<dbReference type="InterPro" id="IPR053879">
    <property type="entry name" value="HYDIN_VesB_CFA65-like_Ig"/>
</dbReference>
<evidence type="ECO:0000313" key="8">
    <source>
        <dbReference type="Proteomes" id="UP001255185"/>
    </source>
</evidence>
<keyword evidence="3" id="KW-0963">Cytoplasm</keyword>
<feature type="domain" description="HYDIN/VesB/CFA65-like Ig-like" evidence="6">
    <location>
        <begin position="807"/>
        <end position="890"/>
    </location>
</feature>
<comment type="subcellular location">
    <subcellularLocation>
        <location evidence="1">Cell projection</location>
        <location evidence="1">Cilium</location>
    </subcellularLocation>
    <subcellularLocation>
        <location evidence="2">Cytoplasm</location>
    </subcellularLocation>
</comment>
<dbReference type="NCBIfam" id="NF033708">
    <property type="entry name" value="T9SS_Cterm_ChiA"/>
    <property type="match status" value="1"/>
</dbReference>
<dbReference type="Proteomes" id="UP001255185">
    <property type="component" value="Unassembled WGS sequence"/>
</dbReference>
<sequence>MKKGLGLGFVATGNEIFNVLKSSGNRFYLAIVLMMMSGDGFAQLNIGTAGTATTQNFNDLRQSGTSTAVTGGALNNVNTSLNGWFFLEAGSNANTTYTGGNGSGNTGDTYSFGPASNTDRALGMLQSGSLTSIIGFKFTNTTGVTVTSISITYTGEVWRTSASADNLAFSYQSGNQALNAASGWTTVSQLAFTTPVTGTATNIDGNANANRTTITHTITGLSIANNASFTMRWVDASASSSAGMGIDDFSIVLNPVTSSSNVTAGAGTEPATISSLTTALTGATAPQQNAVVNFDFTVTDDSSGNDALPTLISQIVIAQGTGNDIGNWTQAIAGAQLSDGVNTSTGTVAATSITFTTNTANLGNIADGGTKTFYLRIWLNTTLGGTLPITIDGLNLAFKIDRSNFTTASSATSTQFESGAGTAVESGSTNNAVTVVATALNFVTQPSNVVQSATMSPSVTISANDANGNRDLGYVSSVSLTSTGTMTGTPLSATPVSGLATFSSIVHTVTQTSRTLAGTSGGLTATGNSNTFNVTAPPAPAISFGTFTTTALTYPLGAGPSASKNATVSGTNLTGNITVTTDDTLIWEVSTDNATWATSVSYTPSGGTVAAGSNRIYVRLRAGLAVNTYSGTLTATSTGATNQTNSLTGEVFQPTTVLTGTPTLFTYAEGQGPSAYQTLNVSGTNLAENITVTVPSINWEISTNTAFTAPVSPNTSSSIILNKNASNAVTSIPIYVRLKAGLVEGFYEIPTDTDFQVTSTNTTTKTADLDGQVTGPVPFINVEGNLGAFPDITPVTNNPTGTDNTLFAQQTVGNSQVKSYRIQNLGGSTLSISSVTIEGTNPSDFTVSTPPPTTIAAGATVTFEVTFSPTTHGVRNAIVRIANNSNNVSPNFDFNIRGTGNNPEISVTGNGNDVPNGNTAISAADNTLIGSANANAANATTVSKTFVISNTGNVTLTVSSISLSGADASQFSVSPTVASIASGNTANFTVVFAPTSYGAKNAVISIANNDATDNENPYTFAVQGNALNYVACAQDEIILYQTGFEESAFTAQTDYQQTVFDGPAGQQWKTYYGTPTTTNPSISGSKWIQMRLYNNGNIGYTQTEFDLSNVTKVDFRAKTANAELDLMVSYSIDGGTTFNNPQIYDVTNNPTDFSNPPVLTYSVSPTGEHPNVRIRFTVSGTPPSSGSKTISLDDIIIYGGSNNTKTWNGTAWSGDGLPPTSSQRAIIDGDLTLPYTLGATTYTTLEGCECEVLSGNNLTVGNPDGSVPGVLNIQGVVENSGTILLNNNSSLMQHNDEAANIGNVIIKRNTQPMYRYDFTYWSSPLLANDDPSDDATEDAFTLKELSPFTLFDKYYKWNHAAATQAWQIIPVGAEVMVPGRGYIVRAPQTYGTDPADPNSYEIYTGNFIGKPNNGFVEHAVTGGTNKWNLLGNPYPSAINIDNFLLLNEDLLEGTIYLWTHNTQIQETGVPGIYTYGNDYATYNLSGATATAPADSGGAEPDEFLASGQAFFVKGTSNFTSGKVTFNNGMRVAGDNDQFFRPGSQEPINDWQTSGKHRVWLNLTGQNAFNQAMVGYIENATNGKDWGFDGESFGGNRVTLYSILENEKMAIQGRALPFNNQDQVPLGYKTTLTGTLKISIDHFDGLFEGQDIYLEDLLLNVVHNLKEAAYTFTTIPGTFNERFVLRYLPSEALDTPDQELVANGLFVYKSNGAIRIKSELQDLEQVTVYDLLGRNIFEKKAIGGNELEIETIVMNQQPLIVKVKLADGNVVSKKVVY</sequence>
<evidence type="ECO:0000256" key="2">
    <source>
        <dbReference type="ARBA" id="ARBA00004496"/>
    </source>
</evidence>
<dbReference type="Pfam" id="PF22544">
    <property type="entry name" value="HYDIN_VesB_CFA65-like_Ig"/>
    <property type="match status" value="2"/>
</dbReference>
<evidence type="ECO:0000256" key="5">
    <source>
        <dbReference type="ARBA" id="ARBA00023273"/>
    </source>
</evidence>
<proteinExistence type="predicted"/>
<protein>
    <recommendedName>
        <fullName evidence="6">HYDIN/VesB/CFA65-like Ig-like domain-containing protein</fullName>
    </recommendedName>
</protein>
<evidence type="ECO:0000256" key="1">
    <source>
        <dbReference type="ARBA" id="ARBA00004138"/>
    </source>
</evidence>
<dbReference type="RefSeq" id="WP_310024525.1">
    <property type="nucleotide sequence ID" value="NZ_JAVDVI010000002.1"/>
</dbReference>
<accession>A0ABU1TLR2</accession>
<dbReference type="NCBIfam" id="NF012200">
    <property type="entry name" value="choice_anch_D"/>
    <property type="match status" value="2"/>
</dbReference>
<keyword evidence="8" id="KW-1185">Reference proteome</keyword>
<comment type="caution">
    <text evidence="7">The sequence shown here is derived from an EMBL/GenBank/DDBJ whole genome shotgun (WGS) entry which is preliminary data.</text>
</comment>
<reference evidence="7 8" key="1">
    <citation type="submission" date="2023-07" db="EMBL/GenBank/DDBJ databases">
        <title>Sorghum-associated microbial communities from plants grown in Nebraska, USA.</title>
        <authorList>
            <person name="Schachtman D."/>
        </authorList>
    </citation>
    <scope>NUCLEOTIDE SEQUENCE [LARGE SCALE GENOMIC DNA]</scope>
    <source>
        <strain evidence="7 8">3773</strain>
    </source>
</reference>
<evidence type="ECO:0000256" key="3">
    <source>
        <dbReference type="ARBA" id="ARBA00022490"/>
    </source>
</evidence>
<evidence type="ECO:0000259" key="6">
    <source>
        <dbReference type="Pfam" id="PF22544"/>
    </source>
</evidence>
<name>A0ABU1TLR2_9FLAO</name>
<dbReference type="Gene3D" id="2.60.40.10">
    <property type="entry name" value="Immunoglobulins"/>
    <property type="match status" value="2"/>
</dbReference>
<keyword evidence="4" id="KW-0969">Cilium</keyword>
<keyword evidence="5" id="KW-0966">Cell projection</keyword>
<dbReference type="InterPro" id="IPR013783">
    <property type="entry name" value="Ig-like_fold"/>
</dbReference>
<feature type="domain" description="HYDIN/VesB/CFA65-like Ig-like" evidence="6">
    <location>
        <begin position="940"/>
        <end position="1015"/>
    </location>
</feature>